<comment type="caution">
    <text evidence="2">The sequence shown here is derived from an EMBL/GenBank/DDBJ whole genome shotgun (WGS) entry which is preliminary data.</text>
</comment>
<evidence type="ECO:0000313" key="2">
    <source>
        <dbReference type="EMBL" id="OTF73484.1"/>
    </source>
</evidence>
<evidence type="ECO:0000256" key="1">
    <source>
        <dbReference type="SAM" id="MobiDB-lite"/>
    </source>
</evidence>
<keyword evidence="3" id="KW-1185">Reference proteome</keyword>
<feature type="compositionally biased region" description="Basic residues" evidence="1">
    <location>
        <begin position="26"/>
        <end position="36"/>
    </location>
</feature>
<sequence>MKTTSNLIITSSPITVRSTTTSTPKTRGRATKRTGKKQTNSNNKQCGGMDCGYPSSRSSKKNPIISSTTDCCSKPTAPTTTTGYLLQSALSGDRSPASSTTSALINGKLNRYQQPEQHMDHKNPLSIRNSSTSSPMIDSKTDCQYRNSYYDDCNNSNNCNVENQLPPLPPAQQQQQQPIKRQMVYHQTLISSASYHLPSASSNQINQNQNVYMIHLEIIIIQIQIRQNL</sequence>
<reference evidence="2 3" key="1">
    <citation type="submission" date="2017-03" db="EMBL/GenBank/DDBJ databases">
        <title>Genome Survey of Euroglyphus maynei.</title>
        <authorList>
            <person name="Arlian L.G."/>
            <person name="Morgan M.S."/>
            <person name="Rider S.D."/>
        </authorList>
    </citation>
    <scope>NUCLEOTIDE SEQUENCE [LARGE SCALE GENOMIC DNA]</scope>
    <source>
        <strain evidence="2">Arlian Lab</strain>
        <tissue evidence="2">Whole body</tissue>
    </source>
</reference>
<protein>
    <submittedName>
        <fullName evidence="2">Uncharacterized protein</fullName>
    </submittedName>
</protein>
<feature type="region of interest" description="Disordered" evidence="1">
    <location>
        <begin position="116"/>
        <end position="138"/>
    </location>
</feature>
<name>A0A1Y3B0A4_EURMA</name>
<evidence type="ECO:0000313" key="3">
    <source>
        <dbReference type="Proteomes" id="UP000194236"/>
    </source>
</evidence>
<accession>A0A1Y3B0A4</accession>
<feature type="region of interest" description="Disordered" evidence="1">
    <location>
        <begin position="1"/>
        <end position="72"/>
    </location>
</feature>
<feature type="compositionally biased region" description="Polar residues" evidence="1">
    <location>
        <begin position="126"/>
        <end position="138"/>
    </location>
</feature>
<dbReference type="EMBL" id="MUJZ01051377">
    <property type="protein sequence ID" value="OTF73484.1"/>
    <property type="molecule type" value="Genomic_DNA"/>
</dbReference>
<dbReference type="AlphaFoldDB" id="A0A1Y3B0A4"/>
<dbReference type="OrthoDB" id="10648530at2759"/>
<dbReference type="Proteomes" id="UP000194236">
    <property type="component" value="Unassembled WGS sequence"/>
</dbReference>
<proteinExistence type="predicted"/>
<organism evidence="2 3">
    <name type="scientific">Euroglyphus maynei</name>
    <name type="common">Mayne's house dust mite</name>
    <dbReference type="NCBI Taxonomy" id="6958"/>
    <lineage>
        <taxon>Eukaryota</taxon>
        <taxon>Metazoa</taxon>
        <taxon>Ecdysozoa</taxon>
        <taxon>Arthropoda</taxon>
        <taxon>Chelicerata</taxon>
        <taxon>Arachnida</taxon>
        <taxon>Acari</taxon>
        <taxon>Acariformes</taxon>
        <taxon>Sarcoptiformes</taxon>
        <taxon>Astigmata</taxon>
        <taxon>Psoroptidia</taxon>
        <taxon>Analgoidea</taxon>
        <taxon>Pyroglyphidae</taxon>
        <taxon>Pyroglyphinae</taxon>
        <taxon>Euroglyphus</taxon>
    </lineage>
</organism>
<gene>
    <name evidence="2" type="ORF">BLA29_000974</name>
</gene>
<feature type="compositionally biased region" description="Low complexity" evidence="1">
    <location>
        <begin position="8"/>
        <end position="25"/>
    </location>
</feature>